<protein>
    <recommendedName>
        <fullName evidence="10">Ubiquitin conjugation factor E4 A</fullName>
        <ecNumber evidence="5">2.3.2.27</ecNumber>
    </recommendedName>
</protein>
<dbReference type="Proteomes" id="UP001150907">
    <property type="component" value="Unassembled WGS sequence"/>
</dbReference>
<comment type="similarity">
    <text evidence="4">Belongs to the ubiquitin conjugation factor E4 family.</text>
</comment>
<organism evidence="12 13">
    <name type="scientific">Coemansia thaxteri</name>
    <dbReference type="NCBI Taxonomy" id="2663907"/>
    <lineage>
        <taxon>Eukaryota</taxon>
        <taxon>Fungi</taxon>
        <taxon>Fungi incertae sedis</taxon>
        <taxon>Zoopagomycota</taxon>
        <taxon>Kickxellomycotina</taxon>
        <taxon>Kickxellomycetes</taxon>
        <taxon>Kickxellales</taxon>
        <taxon>Kickxellaceae</taxon>
        <taxon>Coemansia</taxon>
    </lineage>
</organism>
<evidence type="ECO:0000313" key="12">
    <source>
        <dbReference type="EMBL" id="KAJ1999266.1"/>
    </source>
</evidence>
<dbReference type="GO" id="GO:0000151">
    <property type="term" value="C:ubiquitin ligase complex"/>
    <property type="evidence" value="ECO:0007669"/>
    <property type="project" value="InterPro"/>
</dbReference>
<evidence type="ECO:0000259" key="11">
    <source>
        <dbReference type="PROSITE" id="PS51698"/>
    </source>
</evidence>
<comment type="function">
    <text evidence="9">Ubiquitin-protein ligase that probably functions as an E3 ligase in conjunction with specific E1 and E2 ligases. May also function as an E4 ligase mediating the assembly of polyubiquitin chains on substrates ubiquitinated by another E3 ubiquitin ligase. Mediates 'Lys-48'-linked polyubiquitination of substrates.</text>
</comment>
<comment type="caution">
    <text evidence="12">The sequence shown here is derived from an EMBL/GenBank/DDBJ whole genome shotgun (WGS) entry which is preliminary data.</text>
</comment>
<evidence type="ECO:0000256" key="7">
    <source>
        <dbReference type="ARBA" id="ARBA00022679"/>
    </source>
</evidence>
<keyword evidence="7 12" id="KW-0808">Transferase</keyword>
<dbReference type="GO" id="GO:0000209">
    <property type="term" value="P:protein polyubiquitination"/>
    <property type="evidence" value="ECO:0007669"/>
    <property type="project" value="TreeGrafter"/>
</dbReference>
<dbReference type="SUPFAM" id="SSF57850">
    <property type="entry name" value="RING/U-box"/>
    <property type="match status" value="1"/>
</dbReference>
<comment type="pathway">
    <text evidence="3">Protein modification; protein ubiquitination.</text>
</comment>
<evidence type="ECO:0000256" key="2">
    <source>
        <dbReference type="ARBA" id="ARBA00004496"/>
    </source>
</evidence>
<dbReference type="InterPro" id="IPR013083">
    <property type="entry name" value="Znf_RING/FYVE/PHD"/>
</dbReference>
<dbReference type="PANTHER" id="PTHR13931:SF16">
    <property type="entry name" value="UBIQUITIN CONJUGATION FACTOR E4 A"/>
    <property type="match status" value="1"/>
</dbReference>
<evidence type="ECO:0000256" key="4">
    <source>
        <dbReference type="ARBA" id="ARBA00007434"/>
    </source>
</evidence>
<evidence type="ECO:0000256" key="1">
    <source>
        <dbReference type="ARBA" id="ARBA00000900"/>
    </source>
</evidence>
<dbReference type="GO" id="GO:0005737">
    <property type="term" value="C:cytoplasm"/>
    <property type="evidence" value="ECO:0007669"/>
    <property type="project" value="UniProtKB-SubCell"/>
</dbReference>
<dbReference type="EC" id="2.3.2.27" evidence="5"/>
<dbReference type="SMART" id="SM00504">
    <property type="entry name" value="Ubox"/>
    <property type="match status" value="1"/>
</dbReference>
<evidence type="ECO:0000313" key="13">
    <source>
        <dbReference type="Proteomes" id="UP001150907"/>
    </source>
</evidence>
<sequence>MHKAHALGLSRIEIWAQPSQRLPAAKRAQVWTEIRQALQPPTTAIISPHSSSSHATDVLQGPDCPSEFIDTITQNIMQDPVVLPSSIRCDRSTIARHLSMRSTDPFTGLPLEYDQAKPDLALQLRIREWISSQKGRHAASINKDEPKQY</sequence>
<name>A0A9W8B859_9FUNG</name>
<comment type="catalytic activity">
    <reaction evidence="1">
        <text>S-ubiquitinyl-[E2 ubiquitin-conjugating enzyme]-L-cysteine + [acceptor protein]-L-lysine = [E2 ubiquitin-conjugating enzyme]-L-cysteine + N(6)-ubiquitinyl-[acceptor protein]-L-lysine.</text>
        <dbReference type="EC" id="2.3.2.27"/>
    </reaction>
</comment>
<comment type="subcellular location">
    <subcellularLocation>
        <location evidence="2">Cytoplasm</location>
    </subcellularLocation>
</comment>
<evidence type="ECO:0000256" key="6">
    <source>
        <dbReference type="ARBA" id="ARBA00022490"/>
    </source>
</evidence>
<evidence type="ECO:0000256" key="8">
    <source>
        <dbReference type="ARBA" id="ARBA00022786"/>
    </source>
</evidence>
<dbReference type="EMBL" id="JANBQF010000747">
    <property type="protein sequence ID" value="KAJ1999266.1"/>
    <property type="molecule type" value="Genomic_DNA"/>
</dbReference>
<dbReference type="Pfam" id="PF04564">
    <property type="entry name" value="U-box"/>
    <property type="match status" value="1"/>
</dbReference>
<feature type="domain" description="U-box" evidence="11">
    <location>
        <begin position="63"/>
        <end position="136"/>
    </location>
</feature>
<dbReference type="Gene3D" id="3.30.40.10">
    <property type="entry name" value="Zinc/RING finger domain, C3HC4 (zinc finger)"/>
    <property type="match status" value="1"/>
</dbReference>
<keyword evidence="12" id="KW-0012">Acyltransferase</keyword>
<evidence type="ECO:0000256" key="9">
    <source>
        <dbReference type="ARBA" id="ARBA00037624"/>
    </source>
</evidence>
<evidence type="ECO:0000256" key="10">
    <source>
        <dbReference type="ARBA" id="ARBA00040077"/>
    </source>
</evidence>
<evidence type="ECO:0000256" key="5">
    <source>
        <dbReference type="ARBA" id="ARBA00012483"/>
    </source>
</evidence>
<keyword evidence="6" id="KW-0963">Cytoplasm</keyword>
<keyword evidence="8" id="KW-0833">Ubl conjugation pathway</keyword>
<dbReference type="PROSITE" id="PS51698">
    <property type="entry name" value="U_BOX"/>
    <property type="match status" value="1"/>
</dbReference>
<dbReference type="AlphaFoldDB" id="A0A9W8B859"/>
<dbReference type="GO" id="GO:0005634">
    <property type="term" value="C:nucleus"/>
    <property type="evidence" value="ECO:0007669"/>
    <property type="project" value="TreeGrafter"/>
</dbReference>
<dbReference type="OrthoDB" id="20295at2759"/>
<proteinExistence type="inferred from homology"/>
<keyword evidence="13" id="KW-1185">Reference proteome</keyword>
<reference evidence="12" key="1">
    <citation type="submission" date="2022-07" db="EMBL/GenBank/DDBJ databases">
        <title>Phylogenomic reconstructions and comparative analyses of Kickxellomycotina fungi.</title>
        <authorList>
            <person name="Reynolds N.K."/>
            <person name="Stajich J.E."/>
            <person name="Barry K."/>
            <person name="Grigoriev I.V."/>
            <person name="Crous P."/>
            <person name="Smith M.E."/>
        </authorList>
    </citation>
    <scope>NUCLEOTIDE SEQUENCE</scope>
    <source>
        <strain evidence="12">IMI 214461</strain>
    </source>
</reference>
<accession>A0A9W8B859</accession>
<dbReference type="PANTHER" id="PTHR13931">
    <property type="entry name" value="UBIQUITINATION FACTOR E4"/>
    <property type="match status" value="1"/>
</dbReference>
<dbReference type="GO" id="GO:0036503">
    <property type="term" value="P:ERAD pathway"/>
    <property type="evidence" value="ECO:0007669"/>
    <property type="project" value="InterPro"/>
</dbReference>
<dbReference type="InterPro" id="IPR045132">
    <property type="entry name" value="UBE4"/>
</dbReference>
<evidence type="ECO:0000256" key="3">
    <source>
        <dbReference type="ARBA" id="ARBA00004906"/>
    </source>
</evidence>
<dbReference type="InterPro" id="IPR003613">
    <property type="entry name" value="Ubox_domain"/>
</dbReference>
<dbReference type="FunFam" id="3.30.40.10:FF:000055">
    <property type="entry name" value="Ubiquitin conjugation factor e4 a"/>
    <property type="match status" value="1"/>
</dbReference>
<dbReference type="GO" id="GO:0034450">
    <property type="term" value="F:ubiquitin-ubiquitin ligase activity"/>
    <property type="evidence" value="ECO:0007669"/>
    <property type="project" value="InterPro"/>
</dbReference>
<gene>
    <name evidence="12" type="primary">UBE4A</name>
    <name evidence="12" type="ORF">H4R26_005140</name>
</gene>